<gene>
    <name evidence="5" type="ORF">F2Q69_00039334</name>
</gene>
<feature type="compositionally biased region" description="Low complexity" evidence="4">
    <location>
        <begin position="88"/>
        <end position="100"/>
    </location>
</feature>
<organism evidence="5 6">
    <name type="scientific">Brassica cretica</name>
    <name type="common">Mustard</name>
    <dbReference type="NCBI Taxonomy" id="69181"/>
    <lineage>
        <taxon>Eukaryota</taxon>
        <taxon>Viridiplantae</taxon>
        <taxon>Streptophyta</taxon>
        <taxon>Embryophyta</taxon>
        <taxon>Tracheophyta</taxon>
        <taxon>Spermatophyta</taxon>
        <taxon>Magnoliopsida</taxon>
        <taxon>eudicotyledons</taxon>
        <taxon>Gunneridae</taxon>
        <taxon>Pentapetalae</taxon>
        <taxon>rosids</taxon>
        <taxon>malvids</taxon>
        <taxon>Brassicales</taxon>
        <taxon>Brassicaceae</taxon>
        <taxon>Brassiceae</taxon>
        <taxon>Brassica</taxon>
    </lineage>
</organism>
<dbReference type="Pfam" id="PF02671">
    <property type="entry name" value="PAH"/>
    <property type="match status" value="2"/>
</dbReference>
<reference evidence="5" key="1">
    <citation type="submission" date="2019-12" db="EMBL/GenBank/DDBJ databases">
        <title>Genome sequencing and annotation of Brassica cretica.</title>
        <authorList>
            <person name="Studholme D.J."/>
            <person name="Sarris P."/>
        </authorList>
    </citation>
    <scope>NUCLEOTIDE SEQUENCE</scope>
    <source>
        <strain evidence="5">PFS-109/04</strain>
        <tissue evidence="5">Leaf</tissue>
    </source>
</reference>
<feature type="non-terminal residue" evidence="5">
    <location>
        <position position="1"/>
    </location>
</feature>
<dbReference type="PROSITE" id="PS51477">
    <property type="entry name" value="PAH"/>
    <property type="match status" value="1"/>
</dbReference>
<dbReference type="InterPro" id="IPR036600">
    <property type="entry name" value="PAH_sf"/>
</dbReference>
<evidence type="ECO:0000313" key="6">
    <source>
        <dbReference type="Proteomes" id="UP000712600"/>
    </source>
</evidence>
<evidence type="ECO:0000256" key="3">
    <source>
        <dbReference type="PROSITE-ProRule" id="PRU00810"/>
    </source>
</evidence>
<comment type="subcellular location">
    <subcellularLocation>
        <location evidence="1 3">Nucleus</location>
    </subcellularLocation>
</comment>
<evidence type="ECO:0000256" key="2">
    <source>
        <dbReference type="ARBA" id="ARBA00023242"/>
    </source>
</evidence>
<dbReference type="Gene3D" id="1.20.1160.11">
    <property type="entry name" value="Paired amphipathic helix"/>
    <property type="match status" value="1"/>
</dbReference>
<dbReference type="GO" id="GO:0000785">
    <property type="term" value="C:chromatin"/>
    <property type="evidence" value="ECO:0007669"/>
    <property type="project" value="TreeGrafter"/>
</dbReference>
<dbReference type="PANTHER" id="PTHR12346">
    <property type="entry name" value="SIN3B-RELATED"/>
    <property type="match status" value="1"/>
</dbReference>
<name>A0A8S9SE20_BRACR</name>
<proteinExistence type="predicted"/>
<keyword evidence="2 3" id="KW-0539">Nucleus</keyword>
<sequence>RIDTRGVIARVKELFKGHNHLIYGFNTFLPKEFEITLIEEDEAPPKTTVEFEEAINFVNKIKVSILFEGHSDLLEEFTRFLPASLPSHSAAQHSRSQAQRYNDPRSGPPLIRQMQVEKVC</sequence>
<dbReference type="PANTHER" id="PTHR12346:SF68">
    <property type="entry name" value="PAIRED AMPHIPATHIC HELIX PROTEIN SIN3-LIKE 1"/>
    <property type="match status" value="1"/>
</dbReference>
<comment type="caution">
    <text evidence="5">The sequence shown here is derived from an EMBL/GenBank/DDBJ whole genome shotgun (WGS) entry which is preliminary data.</text>
</comment>
<dbReference type="GO" id="GO:0000118">
    <property type="term" value="C:histone deacetylase complex"/>
    <property type="evidence" value="ECO:0007669"/>
    <property type="project" value="TreeGrafter"/>
</dbReference>
<dbReference type="GO" id="GO:0000122">
    <property type="term" value="P:negative regulation of transcription by RNA polymerase II"/>
    <property type="evidence" value="ECO:0007669"/>
    <property type="project" value="TreeGrafter"/>
</dbReference>
<dbReference type="AlphaFoldDB" id="A0A8S9SE20"/>
<dbReference type="EMBL" id="QGKX02000004">
    <property type="protein sequence ID" value="KAF3599601.1"/>
    <property type="molecule type" value="Genomic_DNA"/>
</dbReference>
<evidence type="ECO:0000256" key="1">
    <source>
        <dbReference type="ARBA" id="ARBA00004123"/>
    </source>
</evidence>
<dbReference type="SUPFAM" id="SSF47762">
    <property type="entry name" value="PAH2 domain"/>
    <property type="match status" value="2"/>
</dbReference>
<feature type="region of interest" description="Disordered" evidence="4">
    <location>
        <begin position="88"/>
        <end position="109"/>
    </location>
</feature>
<evidence type="ECO:0000256" key="4">
    <source>
        <dbReference type="SAM" id="MobiDB-lite"/>
    </source>
</evidence>
<evidence type="ECO:0000313" key="5">
    <source>
        <dbReference type="EMBL" id="KAF3599601.1"/>
    </source>
</evidence>
<accession>A0A8S9SE20</accession>
<dbReference type="Proteomes" id="UP000712600">
    <property type="component" value="Unassembled WGS sequence"/>
</dbReference>
<protein>
    <submittedName>
        <fullName evidence="5">Uncharacterized protein</fullName>
    </submittedName>
</protein>
<dbReference type="InterPro" id="IPR039774">
    <property type="entry name" value="Sin3-like"/>
</dbReference>
<dbReference type="GO" id="GO:0003714">
    <property type="term" value="F:transcription corepressor activity"/>
    <property type="evidence" value="ECO:0007669"/>
    <property type="project" value="InterPro"/>
</dbReference>
<dbReference type="InterPro" id="IPR003822">
    <property type="entry name" value="PAH"/>
</dbReference>